<dbReference type="SUPFAM" id="SSF46785">
    <property type="entry name" value="Winged helix' DNA-binding domain"/>
    <property type="match status" value="1"/>
</dbReference>
<dbReference type="Pfam" id="PF00027">
    <property type="entry name" value="cNMP_binding"/>
    <property type="match status" value="1"/>
</dbReference>
<keyword evidence="1" id="KW-0805">Transcription regulation</keyword>
<dbReference type="EMBL" id="BAAAZC010000019">
    <property type="protein sequence ID" value="GAA3976731.1"/>
    <property type="molecule type" value="Genomic_DNA"/>
</dbReference>
<dbReference type="PROSITE" id="PS50042">
    <property type="entry name" value="CNMP_BINDING_3"/>
    <property type="match status" value="1"/>
</dbReference>
<dbReference type="Gene3D" id="2.60.120.10">
    <property type="entry name" value="Jelly Rolls"/>
    <property type="match status" value="1"/>
</dbReference>
<dbReference type="PROSITE" id="PS51063">
    <property type="entry name" value="HTH_CRP_2"/>
    <property type="match status" value="1"/>
</dbReference>
<evidence type="ECO:0000313" key="6">
    <source>
        <dbReference type="EMBL" id="GAA3976731.1"/>
    </source>
</evidence>
<feature type="domain" description="HTH crp-type" evidence="5">
    <location>
        <begin position="125"/>
        <end position="196"/>
    </location>
</feature>
<dbReference type="InterPro" id="IPR000595">
    <property type="entry name" value="cNMP-bd_dom"/>
</dbReference>
<dbReference type="InterPro" id="IPR014710">
    <property type="entry name" value="RmlC-like_jellyroll"/>
</dbReference>
<evidence type="ECO:0000256" key="3">
    <source>
        <dbReference type="ARBA" id="ARBA00023163"/>
    </source>
</evidence>
<dbReference type="PANTHER" id="PTHR24567">
    <property type="entry name" value="CRP FAMILY TRANSCRIPTIONAL REGULATORY PROTEIN"/>
    <property type="match status" value="1"/>
</dbReference>
<evidence type="ECO:0000259" key="4">
    <source>
        <dbReference type="PROSITE" id="PS50042"/>
    </source>
</evidence>
<dbReference type="CDD" id="cd00038">
    <property type="entry name" value="CAP_ED"/>
    <property type="match status" value="1"/>
</dbReference>
<dbReference type="Pfam" id="PF13545">
    <property type="entry name" value="HTH_Crp_2"/>
    <property type="match status" value="1"/>
</dbReference>
<name>A0ABP7Q5J4_9SPHI</name>
<accession>A0ABP7Q5J4</accession>
<dbReference type="SUPFAM" id="SSF51206">
    <property type="entry name" value="cAMP-binding domain-like"/>
    <property type="match status" value="1"/>
</dbReference>
<feature type="domain" description="Cyclic nucleotide-binding" evidence="4">
    <location>
        <begin position="1"/>
        <end position="111"/>
    </location>
</feature>
<dbReference type="Proteomes" id="UP001500742">
    <property type="component" value="Unassembled WGS sequence"/>
</dbReference>
<comment type="caution">
    <text evidence="6">The sequence shown here is derived from an EMBL/GenBank/DDBJ whole genome shotgun (WGS) entry which is preliminary data.</text>
</comment>
<evidence type="ECO:0000259" key="5">
    <source>
        <dbReference type="PROSITE" id="PS51063"/>
    </source>
</evidence>
<dbReference type="Gene3D" id="1.10.10.10">
    <property type="entry name" value="Winged helix-like DNA-binding domain superfamily/Winged helix DNA-binding domain"/>
    <property type="match status" value="1"/>
</dbReference>
<protein>
    <submittedName>
        <fullName evidence="6">Crp/Fnr family transcriptional regulator</fullName>
    </submittedName>
</protein>
<evidence type="ECO:0000256" key="2">
    <source>
        <dbReference type="ARBA" id="ARBA00023125"/>
    </source>
</evidence>
<keyword evidence="2" id="KW-0238">DNA-binding</keyword>
<dbReference type="InterPro" id="IPR036388">
    <property type="entry name" value="WH-like_DNA-bd_sf"/>
</dbReference>
<keyword evidence="3" id="KW-0804">Transcription</keyword>
<sequence length="208" mass="23758">MAIASHKKNYEVKKGQQIFSEGEPVTRIYFVYSGKIKTHKRWDAEKELIIRFAQPGDILGHMGLGNEPIYPVTTTALENSVICSVDLDFFESSLNVNPRLTYSLMKLFANELQESEKRMRNLVHMPVKERIALALLNLKKQFGVTEEGFIAIELSRQDLSSFAAVAYETLFKVMNEFQQSNLILTNGKNIKLLNEPELRTMTTDKILP</sequence>
<dbReference type="InterPro" id="IPR018490">
    <property type="entry name" value="cNMP-bd_dom_sf"/>
</dbReference>
<dbReference type="PANTHER" id="PTHR24567:SF26">
    <property type="entry name" value="REGULATORY PROTEIN YEIL"/>
    <property type="match status" value="1"/>
</dbReference>
<evidence type="ECO:0000256" key="1">
    <source>
        <dbReference type="ARBA" id="ARBA00023015"/>
    </source>
</evidence>
<organism evidence="6 7">
    <name type="scientific">Mucilaginibacter dorajii</name>
    <dbReference type="NCBI Taxonomy" id="692994"/>
    <lineage>
        <taxon>Bacteria</taxon>
        <taxon>Pseudomonadati</taxon>
        <taxon>Bacteroidota</taxon>
        <taxon>Sphingobacteriia</taxon>
        <taxon>Sphingobacteriales</taxon>
        <taxon>Sphingobacteriaceae</taxon>
        <taxon>Mucilaginibacter</taxon>
    </lineage>
</organism>
<gene>
    <name evidence="6" type="ORF">GCM10022210_29430</name>
</gene>
<reference evidence="7" key="1">
    <citation type="journal article" date="2019" name="Int. J. Syst. Evol. Microbiol.">
        <title>The Global Catalogue of Microorganisms (GCM) 10K type strain sequencing project: providing services to taxonomists for standard genome sequencing and annotation.</title>
        <authorList>
            <consortium name="The Broad Institute Genomics Platform"/>
            <consortium name="The Broad Institute Genome Sequencing Center for Infectious Disease"/>
            <person name="Wu L."/>
            <person name="Ma J."/>
        </authorList>
    </citation>
    <scope>NUCLEOTIDE SEQUENCE [LARGE SCALE GENOMIC DNA]</scope>
    <source>
        <strain evidence="7">JCM 16601</strain>
    </source>
</reference>
<evidence type="ECO:0000313" key="7">
    <source>
        <dbReference type="Proteomes" id="UP001500742"/>
    </source>
</evidence>
<dbReference type="InterPro" id="IPR036390">
    <property type="entry name" value="WH_DNA-bd_sf"/>
</dbReference>
<dbReference type="InterPro" id="IPR050397">
    <property type="entry name" value="Env_Response_Regulators"/>
</dbReference>
<dbReference type="InterPro" id="IPR012318">
    <property type="entry name" value="HTH_CRP"/>
</dbReference>
<proteinExistence type="predicted"/>
<dbReference type="SMART" id="SM00100">
    <property type="entry name" value="cNMP"/>
    <property type="match status" value="1"/>
</dbReference>
<keyword evidence="7" id="KW-1185">Reference proteome</keyword>